<evidence type="ECO:0000313" key="2">
    <source>
        <dbReference type="EMBL" id="EAZ43305.1"/>
    </source>
</evidence>
<dbReference type="PANTHER" id="PTHR35714">
    <property type="entry name" value="OS02G0715300 PROTEIN"/>
    <property type="match status" value="1"/>
</dbReference>
<sequence length="116" mass="11837">MPSVKALAAQAGAVRRWWGWGLGWVMNRRPAFARDLEMNDDEAAALGCHCRGHVGATSSTGSGPARAASSAATASRSPPTTSATTPSATPTTSTMATPPPPPGRSPDPISPAKNRS</sequence>
<evidence type="ECO:0000256" key="1">
    <source>
        <dbReference type="SAM" id="MobiDB-lite"/>
    </source>
</evidence>
<accession>A3BUR6</accession>
<feature type="compositionally biased region" description="Low complexity" evidence="1">
    <location>
        <begin position="56"/>
        <end position="96"/>
    </location>
</feature>
<feature type="region of interest" description="Disordered" evidence="1">
    <location>
        <begin position="52"/>
        <end position="116"/>
    </location>
</feature>
<dbReference type="AlphaFoldDB" id="A3BUR6"/>
<gene>
    <name evidence="2" type="ORF">OsJ_27901</name>
</gene>
<feature type="compositionally biased region" description="Pro residues" evidence="1">
    <location>
        <begin position="97"/>
        <end position="109"/>
    </location>
</feature>
<proteinExistence type="predicted"/>
<dbReference type="EMBL" id="CM000145">
    <property type="protein sequence ID" value="EAZ43305.1"/>
    <property type="molecule type" value="Genomic_DNA"/>
</dbReference>
<reference evidence="2" key="2">
    <citation type="submission" date="2008-12" db="EMBL/GenBank/DDBJ databases">
        <title>Improved gene annotation of the rice (Oryza sativa) genomes.</title>
        <authorList>
            <person name="Wang J."/>
            <person name="Li R."/>
            <person name="Fan W."/>
            <person name="Huang Q."/>
            <person name="Zhang J."/>
            <person name="Zhou Y."/>
            <person name="Hu Y."/>
            <person name="Zi S."/>
            <person name="Li J."/>
            <person name="Ni P."/>
            <person name="Zheng H."/>
            <person name="Zhang Y."/>
            <person name="Zhao M."/>
            <person name="Hao Q."/>
            <person name="McDermott J."/>
            <person name="Samudrala R."/>
            <person name="Kristiansen K."/>
            <person name="Wong G.K.-S."/>
        </authorList>
    </citation>
    <scope>NUCLEOTIDE SEQUENCE</scope>
</reference>
<reference evidence="2" key="1">
    <citation type="journal article" date="2005" name="PLoS Biol.">
        <title>The genomes of Oryza sativa: a history of duplications.</title>
        <authorList>
            <person name="Yu J."/>
            <person name="Wang J."/>
            <person name="Lin W."/>
            <person name="Li S."/>
            <person name="Li H."/>
            <person name="Zhou J."/>
            <person name="Ni P."/>
            <person name="Dong W."/>
            <person name="Hu S."/>
            <person name="Zeng C."/>
            <person name="Zhang J."/>
            <person name="Zhang Y."/>
            <person name="Li R."/>
            <person name="Xu Z."/>
            <person name="Li S."/>
            <person name="Li X."/>
            <person name="Zheng H."/>
            <person name="Cong L."/>
            <person name="Lin L."/>
            <person name="Yin J."/>
            <person name="Geng J."/>
            <person name="Li G."/>
            <person name="Shi J."/>
            <person name="Liu J."/>
            <person name="Lv H."/>
            <person name="Li J."/>
            <person name="Wang J."/>
            <person name="Deng Y."/>
            <person name="Ran L."/>
            <person name="Shi X."/>
            <person name="Wang X."/>
            <person name="Wu Q."/>
            <person name="Li C."/>
            <person name="Ren X."/>
            <person name="Wang J."/>
            <person name="Wang X."/>
            <person name="Li D."/>
            <person name="Liu D."/>
            <person name="Zhang X."/>
            <person name="Ji Z."/>
            <person name="Zhao W."/>
            <person name="Sun Y."/>
            <person name="Zhang Z."/>
            <person name="Bao J."/>
            <person name="Han Y."/>
            <person name="Dong L."/>
            <person name="Ji J."/>
            <person name="Chen P."/>
            <person name="Wu S."/>
            <person name="Liu J."/>
            <person name="Xiao Y."/>
            <person name="Bu D."/>
            <person name="Tan J."/>
            <person name="Yang L."/>
            <person name="Ye C."/>
            <person name="Zhang J."/>
            <person name="Xu J."/>
            <person name="Zhou Y."/>
            <person name="Yu Y."/>
            <person name="Zhang B."/>
            <person name="Zhuang S."/>
            <person name="Wei H."/>
            <person name="Liu B."/>
            <person name="Lei M."/>
            <person name="Yu H."/>
            <person name="Li Y."/>
            <person name="Xu H."/>
            <person name="Wei S."/>
            <person name="He X."/>
            <person name="Fang L."/>
            <person name="Zhang Z."/>
            <person name="Zhang Y."/>
            <person name="Huang X."/>
            <person name="Su Z."/>
            <person name="Tong W."/>
            <person name="Li J."/>
            <person name="Tong Z."/>
            <person name="Li S."/>
            <person name="Ye J."/>
            <person name="Wang L."/>
            <person name="Fang L."/>
            <person name="Lei T."/>
            <person name="Chen C."/>
            <person name="Chen H."/>
            <person name="Xu Z."/>
            <person name="Li H."/>
            <person name="Huang H."/>
            <person name="Zhang F."/>
            <person name="Xu H."/>
            <person name="Li N."/>
            <person name="Zhao C."/>
            <person name="Li S."/>
            <person name="Dong L."/>
            <person name="Huang Y."/>
            <person name="Li L."/>
            <person name="Xi Y."/>
            <person name="Qi Q."/>
            <person name="Li W."/>
            <person name="Zhang B."/>
            <person name="Hu W."/>
            <person name="Zhang Y."/>
            <person name="Tian X."/>
            <person name="Jiao Y."/>
            <person name="Liang X."/>
            <person name="Jin J."/>
            <person name="Gao L."/>
            <person name="Zheng W."/>
            <person name="Hao B."/>
            <person name="Liu S."/>
            <person name="Wang W."/>
            <person name="Yuan L."/>
            <person name="Cao M."/>
            <person name="McDermott J."/>
            <person name="Samudrala R."/>
            <person name="Wang J."/>
            <person name="Wong G.K."/>
            <person name="Yang H."/>
        </authorList>
    </citation>
    <scope>NUCLEOTIDE SEQUENCE [LARGE SCALE GENOMIC DNA]</scope>
</reference>
<dbReference type="Proteomes" id="UP000007752">
    <property type="component" value="Chromosome 8"/>
</dbReference>
<dbReference type="PANTHER" id="PTHR35714:SF2">
    <property type="entry name" value="OS08G0511400 PROTEIN"/>
    <property type="match status" value="1"/>
</dbReference>
<organism evidence="2">
    <name type="scientific">Oryza sativa subsp. japonica</name>
    <name type="common">Rice</name>
    <dbReference type="NCBI Taxonomy" id="39947"/>
    <lineage>
        <taxon>Eukaryota</taxon>
        <taxon>Viridiplantae</taxon>
        <taxon>Streptophyta</taxon>
        <taxon>Embryophyta</taxon>
        <taxon>Tracheophyta</taxon>
        <taxon>Spermatophyta</taxon>
        <taxon>Magnoliopsida</taxon>
        <taxon>Liliopsida</taxon>
        <taxon>Poales</taxon>
        <taxon>Poaceae</taxon>
        <taxon>BOP clade</taxon>
        <taxon>Oryzoideae</taxon>
        <taxon>Oryzeae</taxon>
        <taxon>Oryzinae</taxon>
        <taxon>Oryza</taxon>
        <taxon>Oryza sativa</taxon>
    </lineage>
</organism>
<name>A3BUR6_ORYSJ</name>
<protein>
    <submittedName>
        <fullName evidence="2">Uncharacterized protein</fullName>
    </submittedName>
</protein>